<gene>
    <name evidence="2" type="ORF">EZJ44_04750</name>
</gene>
<evidence type="ECO:0000313" key="3">
    <source>
        <dbReference type="Proteomes" id="UP000293036"/>
    </source>
</evidence>
<proteinExistence type="predicted"/>
<dbReference type="InterPro" id="IPR025272">
    <property type="entry name" value="SocA_Panacea"/>
</dbReference>
<evidence type="ECO:0000259" key="1">
    <source>
        <dbReference type="Pfam" id="PF13274"/>
    </source>
</evidence>
<sequence>MQRSVFEVSRDILRLSCLEEMPVIKLQKLVYYSFGWYGRLTGAELFGQTFYAMKHGPVVSELLSLHAGKKTITRDLIESASDDFEDTVKESDPYYEAVLEAVLATYGKLNQWDLRDETHKEKVWIDAWESRSEERAYIDRLDVVDYFLQRDDVPRDLAMRLPEPQVTFISEMEYERIESSQGEYPSEFIRSLLGTLVS</sequence>
<dbReference type="EMBL" id="SJDT01000003">
    <property type="protein sequence ID" value="TBW22139.1"/>
    <property type="molecule type" value="Genomic_DNA"/>
</dbReference>
<comment type="caution">
    <text evidence="2">The sequence shown here is derived from an EMBL/GenBank/DDBJ whole genome shotgun (WGS) entry which is preliminary data.</text>
</comment>
<keyword evidence="3" id="KW-1185">Reference proteome</keyword>
<reference evidence="2 3" key="1">
    <citation type="submission" date="2019-02" db="EMBL/GenBank/DDBJ databases">
        <title>Arcanobacterium bovis sp. nov., isolated from the milk of a cow with mastitis.</title>
        <authorList>
            <person name="Sammra O."/>
            <person name="Foster G."/>
            <person name="Hassan A."/>
            <person name="Alssahen M."/>
            <person name="Laemmler C."/>
            <person name="Borowiak M."/>
            <person name="Malorny B."/>
            <person name="Abdulmawjood A."/>
        </authorList>
    </citation>
    <scope>NUCLEOTIDE SEQUENCE [LARGE SCALE GENOMIC DNA]</scope>
    <source>
        <strain evidence="2 3">C605018/01/1</strain>
    </source>
</reference>
<organism evidence="2 3">
    <name type="scientific">Arcanobacterium bovis</name>
    <dbReference type="NCBI Taxonomy" id="2529275"/>
    <lineage>
        <taxon>Bacteria</taxon>
        <taxon>Bacillati</taxon>
        <taxon>Actinomycetota</taxon>
        <taxon>Actinomycetes</taxon>
        <taxon>Actinomycetales</taxon>
        <taxon>Actinomycetaceae</taxon>
        <taxon>Arcanobacterium</taxon>
    </lineage>
</organism>
<name>A0A4Q9V0F9_9ACTO</name>
<dbReference type="Pfam" id="PF13274">
    <property type="entry name" value="SocA_Panacea"/>
    <property type="match status" value="1"/>
</dbReference>
<dbReference type="Proteomes" id="UP000293036">
    <property type="component" value="Unassembled WGS sequence"/>
</dbReference>
<protein>
    <submittedName>
        <fullName evidence="2">DUF4065 domain-containing protein</fullName>
    </submittedName>
</protein>
<feature type="domain" description="Antitoxin SocA-like Panacea" evidence="1">
    <location>
        <begin position="26"/>
        <end position="124"/>
    </location>
</feature>
<dbReference type="OrthoDB" id="9799173at2"/>
<dbReference type="AlphaFoldDB" id="A0A4Q9V0F9"/>
<evidence type="ECO:0000313" key="2">
    <source>
        <dbReference type="EMBL" id="TBW22139.1"/>
    </source>
</evidence>
<accession>A0A4Q9V0F9</accession>